<dbReference type="STRING" id="139825.A0A401GAS5"/>
<evidence type="ECO:0000313" key="3">
    <source>
        <dbReference type="EMBL" id="GBE79265.1"/>
    </source>
</evidence>
<feature type="domain" description="DUF2423" evidence="2">
    <location>
        <begin position="1"/>
        <end position="41"/>
    </location>
</feature>
<comment type="caution">
    <text evidence="3">The sequence shown here is derived from an EMBL/GenBank/DDBJ whole genome shotgun (WGS) entry which is preliminary data.</text>
</comment>
<dbReference type="GeneID" id="38776182"/>
<name>A0A401GAS5_9APHY</name>
<dbReference type="Pfam" id="PF10338">
    <property type="entry name" value="YBL028C_N"/>
    <property type="match status" value="1"/>
</dbReference>
<evidence type="ECO:0000256" key="1">
    <source>
        <dbReference type="SAM" id="MobiDB-lite"/>
    </source>
</evidence>
<protein>
    <recommendedName>
        <fullName evidence="2">DUF2423 domain-containing protein</fullName>
    </recommendedName>
</protein>
<reference evidence="3 4" key="1">
    <citation type="journal article" date="2018" name="Sci. Rep.">
        <title>Genome sequence of the cauliflower mushroom Sparassis crispa (Hanabiratake) and its association with beneficial usage.</title>
        <authorList>
            <person name="Kiyama R."/>
            <person name="Furutani Y."/>
            <person name="Kawaguchi K."/>
            <person name="Nakanishi T."/>
        </authorList>
    </citation>
    <scope>NUCLEOTIDE SEQUENCE [LARGE SCALE GENOMIC DNA]</scope>
</reference>
<dbReference type="GO" id="GO:0030687">
    <property type="term" value="C:preribosome, large subunit precursor"/>
    <property type="evidence" value="ECO:0007669"/>
    <property type="project" value="TreeGrafter"/>
</dbReference>
<feature type="compositionally biased region" description="Low complexity" evidence="1">
    <location>
        <begin position="78"/>
        <end position="88"/>
    </location>
</feature>
<dbReference type="InterPro" id="IPR019434">
    <property type="entry name" value="DUF2423"/>
</dbReference>
<feature type="compositionally biased region" description="Acidic residues" evidence="1">
    <location>
        <begin position="64"/>
        <end position="77"/>
    </location>
</feature>
<feature type="region of interest" description="Disordered" evidence="1">
    <location>
        <begin position="43"/>
        <end position="148"/>
    </location>
</feature>
<organism evidence="3 4">
    <name type="scientific">Sparassis crispa</name>
    <dbReference type="NCBI Taxonomy" id="139825"/>
    <lineage>
        <taxon>Eukaryota</taxon>
        <taxon>Fungi</taxon>
        <taxon>Dikarya</taxon>
        <taxon>Basidiomycota</taxon>
        <taxon>Agaricomycotina</taxon>
        <taxon>Agaricomycetes</taxon>
        <taxon>Polyporales</taxon>
        <taxon>Sparassidaceae</taxon>
        <taxon>Sparassis</taxon>
    </lineage>
</organism>
<dbReference type="InParanoid" id="A0A401GAS5"/>
<accession>A0A401GAS5</accession>
<keyword evidence="4" id="KW-1185">Reference proteome</keyword>
<proteinExistence type="predicted"/>
<dbReference type="PANTHER" id="PTHR28219">
    <property type="entry name" value="UPF0642 PROTEIN YBL028C"/>
    <property type="match status" value="1"/>
</dbReference>
<dbReference type="OrthoDB" id="4087970at2759"/>
<evidence type="ECO:0000313" key="4">
    <source>
        <dbReference type="Proteomes" id="UP000287166"/>
    </source>
</evidence>
<dbReference type="PANTHER" id="PTHR28219:SF1">
    <property type="entry name" value="UPF0642 PROTEIN YBL028C"/>
    <property type="match status" value="1"/>
</dbReference>
<dbReference type="Proteomes" id="UP000287166">
    <property type="component" value="Unassembled WGS sequence"/>
</dbReference>
<sequence>MAKSARSKIKRHFRAKKRTEGIYAAVEAARLNRLALKLKAISTADDEGERMQQDPAQAQGGGEGEGEWEDMPDDQQADDAAAGPDAMALDSGSSTDAAKLISTHGPRGSRHEEWRASKGMAPRSQSRGINRQGGVKARRKAGRPQRRR</sequence>
<dbReference type="AlphaFoldDB" id="A0A401GAS5"/>
<evidence type="ECO:0000259" key="2">
    <source>
        <dbReference type="Pfam" id="PF10338"/>
    </source>
</evidence>
<dbReference type="EMBL" id="BFAD01000002">
    <property type="protein sequence ID" value="GBE79265.1"/>
    <property type="molecule type" value="Genomic_DNA"/>
</dbReference>
<gene>
    <name evidence="3" type="ORF">SCP_0204630</name>
</gene>
<feature type="compositionally biased region" description="Basic residues" evidence="1">
    <location>
        <begin position="136"/>
        <end position="148"/>
    </location>
</feature>
<dbReference type="RefSeq" id="XP_027610178.1">
    <property type="nucleotide sequence ID" value="XM_027754377.1"/>
</dbReference>